<dbReference type="Gene3D" id="3.40.50.300">
    <property type="entry name" value="P-loop containing nucleotide triphosphate hydrolases"/>
    <property type="match status" value="1"/>
</dbReference>
<feature type="compositionally biased region" description="Basic and acidic residues" evidence="4">
    <location>
        <begin position="261"/>
        <end position="285"/>
    </location>
</feature>
<evidence type="ECO:0000256" key="3">
    <source>
        <dbReference type="PROSITE-ProRule" id="PRU01091"/>
    </source>
</evidence>
<feature type="domain" description="OmpR/PhoB-type" evidence="5">
    <location>
        <begin position="3"/>
        <end position="100"/>
    </location>
</feature>
<keyword evidence="2 3" id="KW-0238">DNA-binding</keyword>
<dbReference type="InterPro" id="IPR011990">
    <property type="entry name" value="TPR-like_helical_dom_sf"/>
</dbReference>
<feature type="DNA-binding region" description="OmpR/PhoB-type" evidence="3">
    <location>
        <begin position="3"/>
        <end position="100"/>
    </location>
</feature>
<dbReference type="InterPro" id="IPR005158">
    <property type="entry name" value="BTAD"/>
</dbReference>
<feature type="compositionally biased region" description="Basic and acidic residues" evidence="4">
    <location>
        <begin position="296"/>
        <end position="307"/>
    </location>
</feature>
<evidence type="ECO:0000259" key="5">
    <source>
        <dbReference type="PROSITE" id="PS51755"/>
    </source>
</evidence>
<dbReference type="InterPro" id="IPR036388">
    <property type="entry name" value="WH-like_DNA-bd_sf"/>
</dbReference>
<dbReference type="PANTHER" id="PTHR47691:SF3">
    <property type="entry name" value="HTH-TYPE TRANSCRIPTIONAL REGULATOR RV0890C-RELATED"/>
    <property type="match status" value="1"/>
</dbReference>
<gene>
    <name evidence="6" type="ORF">Apa02nite_003350</name>
</gene>
<sequence length="1173" mass="124159">MSEHGVRAGRLRVELFGALRVCRGDADLTVPGARLRGLLVRLALAAGRPVGAATLVDALWPQDRPADPANALQSLVSRLRRVLGEAETVTQDEGGYRLVVAGDDVDVIRFERVAAAGRQKLRAGDAQGAAELLGEAAGLARGPLAAEVGAVAEAVGVRLRRAVAVALADVAEADLLLGRYDAAEGRLTRLLEEHPLDERVTALLMDALAVQGRQADALALYERVREEVADRLGADPGAALRDRHLRLLRGSDLPATAGDDGTGREDRNGRADRTGRGDESDRGSGTEDGTGDEAEVGLHDVPGKDARPGASNLPEPLTSFIGREADLARIDDLLVAGRLITVLGPGGAGKTRLATQAARRRRGDYRDGVWLIDLASVTAPAELPAAVLTATGLRAAALFEKSGLRLEGRTDIDVLVDQFAGRECLFLVDNCEHLIDAVAHLTTALLVRCPGLRILATSREPLAVDGEALVPLGPLGVPERSEVDEARVAPAVRLFAERAAAVLPGFVVDAATVTDVVQIVRRLDGLPLALELAAARLRTLELRELADGLDDRFRLLTTGSRTALPRHRTLRAVIAWSWQLLDDDERALAERVSVLPGGVTVSSATAVSAVKATVVPAAGATVVPAAQATVVPAAGATVVPAAQATVVPAGGAAAAGRARARVTDLLAALVDKSLLQRSPDGRYRMLETLREYGIDRLAEQGTLSVVRGLAARHLAELVAEHDPRLRTAEQLDALRVLRAEYDNALAAIRHLCDEGDAEGALRLAMGLCWYWQMFGRHADAAFWLHEALSVPGERDQLTTDCAEAVLMLNRFGSEHTMVLESAEQRRQRLRDLAGRLIAQPGLPGMIGALSAVVLYMAEEPEAARARMDELIAGPDRWVTALAQLFRAQVSENNGDVAQVRLDVTAALAGFRAAGDRWGQATVLPLRALLRQYEGDLDGALADLTTAKALAGEFGSLDLGDEIFIDLRRSDLHLRRGEADEARAALQGARVRADRSMSPEMNMLLDALEAGMLVALGDLDGAEELIRQAEARAGADPFEFMSGDHGTAIIEGVRAAVAIRRGDPVLAERALTKAYAAAQETRDMPILSLVAVGASGLADLLGRPRDTAQLLGAAARLRGAHDPTDLQVAALTAKSRAALGEDGFAEAYAAGWSLDAGTALARADPGQLHRALEA</sequence>
<evidence type="ECO:0000256" key="2">
    <source>
        <dbReference type="ARBA" id="ARBA00023125"/>
    </source>
</evidence>
<evidence type="ECO:0000256" key="1">
    <source>
        <dbReference type="ARBA" id="ARBA00005820"/>
    </source>
</evidence>
<proteinExistence type="inferred from homology"/>
<protein>
    <recommendedName>
        <fullName evidence="5">OmpR/PhoB-type domain-containing protein</fullName>
    </recommendedName>
</protein>
<evidence type="ECO:0000313" key="6">
    <source>
        <dbReference type="EMBL" id="GIE64227.1"/>
    </source>
</evidence>
<dbReference type="SMART" id="SM00862">
    <property type="entry name" value="Trans_reg_C"/>
    <property type="match status" value="1"/>
</dbReference>
<dbReference type="RefSeq" id="WP_203823502.1">
    <property type="nucleotide sequence ID" value="NZ_BAAATY010000005.1"/>
</dbReference>
<feature type="region of interest" description="Disordered" evidence="4">
    <location>
        <begin position="251"/>
        <end position="317"/>
    </location>
</feature>
<reference evidence="6 7" key="1">
    <citation type="submission" date="2021-01" db="EMBL/GenBank/DDBJ databases">
        <title>Whole genome shotgun sequence of Actinoplanes palleronii NBRC 14916.</title>
        <authorList>
            <person name="Komaki H."/>
            <person name="Tamura T."/>
        </authorList>
    </citation>
    <scope>NUCLEOTIDE SEQUENCE [LARGE SCALE GENOMIC DNA]</scope>
    <source>
        <strain evidence="6 7">NBRC 14916</strain>
    </source>
</reference>
<evidence type="ECO:0000313" key="7">
    <source>
        <dbReference type="Proteomes" id="UP000624709"/>
    </source>
</evidence>
<dbReference type="Pfam" id="PF03704">
    <property type="entry name" value="BTAD"/>
    <property type="match status" value="1"/>
</dbReference>
<dbReference type="Pfam" id="PF00486">
    <property type="entry name" value="Trans_reg_C"/>
    <property type="match status" value="1"/>
</dbReference>
<dbReference type="SUPFAM" id="SSF52540">
    <property type="entry name" value="P-loop containing nucleoside triphosphate hydrolases"/>
    <property type="match status" value="1"/>
</dbReference>
<dbReference type="CDD" id="cd15831">
    <property type="entry name" value="BTAD"/>
    <property type="match status" value="1"/>
</dbReference>
<dbReference type="Gene3D" id="1.10.10.10">
    <property type="entry name" value="Winged helix-like DNA-binding domain superfamily/Winged helix DNA-binding domain"/>
    <property type="match status" value="1"/>
</dbReference>
<dbReference type="InterPro" id="IPR027417">
    <property type="entry name" value="P-loop_NTPase"/>
</dbReference>
<keyword evidence="7" id="KW-1185">Reference proteome</keyword>
<comment type="similarity">
    <text evidence="1">Belongs to the AfsR/DnrI/RedD regulatory family.</text>
</comment>
<dbReference type="SUPFAM" id="SSF46894">
    <property type="entry name" value="C-terminal effector domain of the bipartite response regulators"/>
    <property type="match status" value="1"/>
</dbReference>
<dbReference type="SMART" id="SM01043">
    <property type="entry name" value="BTAD"/>
    <property type="match status" value="1"/>
</dbReference>
<dbReference type="Proteomes" id="UP000624709">
    <property type="component" value="Unassembled WGS sequence"/>
</dbReference>
<organism evidence="6 7">
    <name type="scientific">Actinoplanes palleronii</name>
    <dbReference type="NCBI Taxonomy" id="113570"/>
    <lineage>
        <taxon>Bacteria</taxon>
        <taxon>Bacillati</taxon>
        <taxon>Actinomycetota</taxon>
        <taxon>Actinomycetes</taxon>
        <taxon>Micromonosporales</taxon>
        <taxon>Micromonosporaceae</taxon>
        <taxon>Actinoplanes</taxon>
    </lineage>
</organism>
<evidence type="ECO:0000256" key="4">
    <source>
        <dbReference type="SAM" id="MobiDB-lite"/>
    </source>
</evidence>
<name>A0ABQ4B0X7_9ACTN</name>
<accession>A0ABQ4B0X7</accession>
<dbReference type="InterPro" id="IPR001867">
    <property type="entry name" value="OmpR/PhoB-type_DNA-bd"/>
</dbReference>
<dbReference type="PANTHER" id="PTHR47691">
    <property type="entry name" value="REGULATOR-RELATED"/>
    <property type="match status" value="1"/>
</dbReference>
<dbReference type="Gene3D" id="1.25.40.10">
    <property type="entry name" value="Tetratricopeptide repeat domain"/>
    <property type="match status" value="2"/>
</dbReference>
<dbReference type="PROSITE" id="PS51755">
    <property type="entry name" value="OMPR_PHOB"/>
    <property type="match status" value="1"/>
</dbReference>
<dbReference type="InterPro" id="IPR016032">
    <property type="entry name" value="Sig_transdc_resp-reg_C-effctor"/>
</dbReference>
<dbReference type="SUPFAM" id="SSF48452">
    <property type="entry name" value="TPR-like"/>
    <property type="match status" value="1"/>
</dbReference>
<dbReference type="EMBL" id="BOMS01000007">
    <property type="protein sequence ID" value="GIE64227.1"/>
    <property type="molecule type" value="Genomic_DNA"/>
</dbReference>
<comment type="caution">
    <text evidence="6">The sequence shown here is derived from an EMBL/GenBank/DDBJ whole genome shotgun (WGS) entry which is preliminary data.</text>
</comment>